<gene>
    <name evidence="4" type="ORF">DWY25_12310</name>
</gene>
<dbReference type="InterPro" id="IPR040190">
    <property type="entry name" value="MURQ/GCKR"/>
</dbReference>
<evidence type="ECO:0000256" key="1">
    <source>
        <dbReference type="ARBA" id="ARBA00023239"/>
    </source>
</evidence>
<dbReference type="PROSITE" id="PS51464">
    <property type="entry name" value="SIS"/>
    <property type="match status" value="1"/>
</dbReference>
<dbReference type="PANTHER" id="PTHR10088">
    <property type="entry name" value="GLUCOKINASE REGULATORY PROTEIN"/>
    <property type="match status" value="1"/>
</dbReference>
<dbReference type="GeneID" id="83016177"/>
<dbReference type="InterPro" id="IPR046348">
    <property type="entry name" value="SIS_dom_sf"/>
</dbReference>
<evidence type="ECO:0000259" key="3">
    <source>
        <dbReference type="PROSITE" id="PS51464"/>
    </source>
</evidence>
<dbReference type="NCBIfam" id="NF003915">
    <property type="entry name" value="PRK05441.1"/>
    <property type="match status" value="1"/>
</dbReference>
<dbReference type="Pfam" id="PF22645">
    <property type="entry name" value="GKRP_SIS_N"/>
    <property type="match status" value="1"/>
</dbReference>
<dbReference type="CDD" id="cd05007">
    <property type="entry name" value="SIS_Etherase"/>
    <property type="match status" value="1"/>
</dbReference>
<keyword evidence="1" id="KW-0456">Lyase</keyword>
<evidence type="ECO:0000256" key="2">
    <source>
        <dbReference type="ARBA" id="ARBA00023277"/>
    </source>
</evidence>
<name>A0A412FV61_9FIRM</name>
<feature type="domain" description="SIS" evidence="3">
    <location>
        <begin position="57"/>
        <end position="219"/>
    </location>
</feature>
<dbReference type="InterPro" id="IPR001347">
    <property type="entry name" value="SIS_dom"/>
</dbReference>
<dbReference type="Gene3D" id="3.40.50.10490">
    <property type="entry name" value="Glucose-6-phosphate isomerase like protein, domain 1"/>
    <property type="match status" value="1"/>
</dbReference>
<reference evidence="4 5" key="1">
    <citation type="submission" date="2018-08" db="EMBL/GenBank/DDBJ databases">
        <title>A genome reference for cultivated species of the human gut microbiota.</title>
        <authorList>
            <person name="Zou Y."/>
            <person name="Xue W."/>
            <person name="Luo G."/>
        </authorList>
    </citation>
    <scope>NUCLEOTIDE SEQUENCE [LARGE SCALE GENOMIC DNA]</scope>
    <source>
        <strain evidence="4 5">AF24-29</strain>
    </source>
</reference>
<protein>
    <submittedName>
        <fullName evidence="4">N-acetylmuramic acid 6-phosphate etherase</fullName>
    </submittedName>
</protein>
<dbReference type="Proteomes" id="UP000284178">
    <property type="component" value="Unassembled WGS sequence"/>
</dbReference>
<keyword evidence="5" id="KW-1185">Reference proteome</keyword>
<sequence>MRDNLMTLTSEERNPASMNLPHMSVAESTALMNQEDEACTKAVREVLPEVNETIEQCIAALRRGGRIIFTGAAHSGYLGMLDAYEANATFGTHGEFVSIVAGNFTDIMKTDGGAEDSAENGALDLQAREVTAKDFVIGISSSGRTPYVIGALSWCQKQGIPCAGLVNNKHSLVSEVCDRVMAPTPGPEVITGSTRLKAGTCQKMILNMITTVTMAQLGNVYENLMINVPPVSDKMRARLAYILTQAAGCTLETAQARLTECNYQIKPALIMELKHVSRCEAEALLSDADGNLNQIL</sequence>
<dbReference type="GO" id="GO:0097367">
    <property type="term" value="F:carbohydrate derivative binding"/>
    <property type="evidence" value="ECO:0007669"/>
    <property type="project" value="InterPro"/>
</dbReference>
<dbReference type="Gene3D" id="1.10.8.1080">
    <property type="match status" value="1"/>
</dbReference>
<dbReference type="InterPro" id="IPR005488">
    <property type="entry name" value="Etherase_MurQ"/>
</dbReference>
<dbReference type="GO" id="GO:0016803">
    <property type="term" value="F:ether hydrolase activity"/>
    <property type="evidence" value="ECO:0007669"/>
    <property type="project" value="TreeGrafter"/>
</dbReference>
<dbReference type="PANTHER" id="PTHR10088:SF4">
    <property type="entry name" value="GLUCOKINASE REGULATORY PROTEIN"/>
    <property type="match status" value="1"/>
</dbReference>
<dbReference type="GO" id="GO:0016835">
    <property type="term" value="F:carbon-oxygen lyase activity"/>
    <property type="evidence" value="ECO:0007669"/>
    <property type="project" value="InterPro"/>
</dbReference>
<dbReference type="AlphaFoldDB" id="A0A412FV61"/>
<accession>A0A412FV61</accession>
<dbReference type="GO" id="GO:0009254">
    <property type="term" value="P:peptidoglycan turnover"/>
    <property type="evidence" value="ECO:0007669"/>
    <property type="project" value="TreeGrafter"/>
</dbReference>
<dbReference type="RefSeq" id="WP_117895475.1">
    <property type="nucleotide sequence ID" value="NZ_CABJCV010000016.1"/>
</dbReference>
<dbReference type="SUPFAM" id="SSF53697">
    <property type="entry name" value="SIS domain"/>
    <property type="match status" value="1"/>
</dbReference>
<dbReference type="InterPro" id="IPR005486">
    <property type="entry name" value="Glucokinase_regulatory_CS"/>
</dbReference>
<dbReference type="GO" id="GO:0046348">
    <property type="term" value="P:amino sugar catabolic process"/>
    <property type="evidence" value="ECO:0007669"/>
    <property type="project" value="InterPro"/>
</dbReference>
<proteinExistence type="predicted"/>
<evidence type="ECO:0000313" key="5">
    <source>
        <dbReference type="Proteomes" id="UP000284178"/>
    </source>
</evidence>
<organism evidence="4 5">
    <name type="scientific">Holdemania filiformis</name>
    <dbReference type="NCBI Taxonomy" id="61171"/>
    <lineage>
        <taxon>Bacteria</taxon>
        <taxon>Bacillati</taxon>
        <taxon>Bacillota</taxon>
        <taxon>Erysipelotrichia</taxon>
        <taxon>Erysipelotrichales</taxon>
        <taxon>Erysipelotrichaceae</taxon>
        <taxon>Holdemania</taxon>
    </lineage>
</organism>
<dbReference type="PROSITE" id="PS01272">
    <property type="entry name" value="GCKR"/>
    <property type="match status" value="1"/>
</dbReference>
<evidence type="ECO:0000313" key="4">
    <source>
        <dbReference type="EMBL" id="RGR72086.1"/>
    </source>
</evidence>
<dbReference type="EMBL" id="QRUP01000016">
    <property type="protein sequence ID" value="RGR72086.1"/>
    <property type="molecule type" value="Genomic_DNA"/>
</dbReference>
<dbReference type="NCBIfam" id="NF009222">
    <property type="entry name" value="PRK12570.1"/>
    <property type="match status" value="1"/>
</dbReference>
<keyword evidence="2" id="KW-0119">Carbohydrate metabolism</keyword>
<comment type="caution">
    <text evidence="4">The sequence shown here is derived from an EMBL/GenBank/DDBJ whole genome shotgun (WGS) entry which is preliminary data.</text>
</comment>